<evidence type="ECO:0000313" key="8">
    <source>
        <dbReference type="EMBL" id="GJD97705.1"/>
    </source>
</evidence>
<keyword evidence="4 7" id="KW-0489">Methyltransferase</keyword>
<organism evidence="8 9">
    <name type="scientific">Methylobacterium iners</name>
    <dbReference type="NCBI Taxonomy" id="418707"/>
    <lineage>
        <taxon>Bacteria</taxon>
        <taxon>Pseudomonadati</taxon>
        <taxon>Pseudomonadota</taxon>
        <taxon>Alphaproteobacteria</taxon>
        <taxon>Hyphomicrobiales</taxon>
        <taxon>Methylobacteriaceae</taxon>
        <taxon>Methylobacterium</taxon>
    </lineage>
</organism>
<dbReference type="Pfam" id="PF01135">
    <property type="entry name" value="PCMT"/>
    <property type="match status" value="1"/>
</dbReference>
<dbReference type="HAMAP" id="MF_00090">
    <property type="entry name" value="PIMT"/>
    <property type="match status" value="1"/>
</dbReference>
<dbReference type="Proteomes" id="UP001055125">
    <property type="component" value="Unassembled WGS sequence"/>
</dbReference>
<dbReference type="RefSeq" id="WP_379003075.1">
    <property type="nucleotide sequence ID" value="NZ_JBHSNE010000046.1"/>
</dbReference>
<dbReference type="InterPro" id="IPR000682">
    <property type="entry name" value="PCMT"/>
</dbReference>
<evidence type="ECO:0000256" key="2">
    <source>
        <dbReference type="ARBA" id="ARBA00005369"/>
    </source>
</evidence>
<dbReference type="EMBL" id="BPQP01000100">
    <property type="protein sequence ID" value="GJD97705.1"/>
    <property type="molecule type" value="Genomic_DNA"/>
</dbReference>
<comment type="caution">
    <text evidence="8">The sequence shown here is derived from an EMBL/GenBank/DDBJ whole genome shotgun (WGS) entry which is preliminary data.</text>
</comment>
<evidence type="ECO:0000256" key="7">
    <source>
        <dbReference type="HAMAP-Rule" id="MF_00090"/>
    </source>
</evidence>
<evidence type="ECO:0000256" key="1">
    <source>
        <dbReference type="ARBA" id="ARBA00004496"/>
    </source>
</evidence>
<reference evidence="8" key="1">
    <citation type="journal article" date="2021" name="Front. Microbiol.">
        <title>Comprehensive Comparative Genomics and Phenotyping of Methylobacterium Species.</title>
        <authorList>
            <person name="Alessa O."/>
            <person name="Ogura Y."/>
            <person name="Fujitani Y."/>
            <person name="Takami H."/>
            <person name="Hayashi T."/>
            <person name="Sahin N."/>
            <person name="Tani A."/>
        </authorList>
    </citation>
    <scope>NUCLEOTIDE SEQUENCE</scope>
    <source>
        <strain evidence="8">DSM 19015</strain>
    </source>
</reference>
<evidence type="ECO:0000256" key="6">
    <source>
        <dbReference type="ARBA" id="ARBA00022691"/>
    </source>
</evidence>
<sequence length="246" mass="26327">MARISDVLLRAWGICHGVLAPSRNSGQFTAAREMMVETIQALAKTAPLPGGQEGIDPSILAVMRQVARHELVPENVRADAYQDRPLPLGYEQTISQPYIVALMTQLARPAKDHVVLEVGTGSGYQAAVLSPLVAKVFSVEIIEPLATRAAERLCALGFENASVRHGDGYLGWAEHGPFDSIIVTAGASHVPQPLVDQLRPGGRMVIPVGGAATSQDLMLVEKDHNGATRTCPLLPVRFVPLTGGYR</sequence>
<evidence type="ECO:0000256" key="4">
    <source>
        <dbReference type="ARBA" id="ARBA00022603"/>
    </source>
</evidence>
<evidence type="ECO:0000256" key="5">
    <source>
        <dbReference type="ARBA" id="ARBA00022679"/>
    </source>
</evidence>
<dbReference type="PANTHER" id="PTHR11579:SF0">
    <property type="entry name" value="PROTEIN-L-ISOASPARTATE(D-ASPARTATE) O-METHYLTRANSFERASE"/>
    <property type="match status" value="1"/>
</dbReference>
<dbReference type="EC" id="2.1.1.77" evidence="7"/>
<dbReference type="SUPFAM" id="SSF53335">
    <property type="entry name" value="S-adenosyl-L-methionine-dependent methyltransferases"/>
    <property type="match status" value="1"/>
</dbReference>
<protein>
    <recommendedName>
        <fullName evidence="7">Protein-L-isoaspartate O-methyltransferase</fullName>
        <ecNumber evidence="7">2.1.1.77</ecNumber>
    </recommendedName>
    <alternativeName>
        <fullName evidence="7">L-isoaspartyl protein carboxyl methyltransferase</fullName>
    </alternativeName>
    <alternativeName>
        <fullName evidence="7">Protein L-isoaspartyl methyltransferase</fullName>
    </alternativeName>
    <alternativeName>
        <fullName evidence="7">Protein-beta-aspartate methyltransferase</fullName>
        <shortName evidence="7">PIMT</shortName>
    </alternativeName>
</protein>
<dbReference type="PANTHER" id="PTHR11579">
    <property type="entry name" value="PROTEIN-L-ISOASPARTATE O-METHYLTRANSFERASE"/>
    <property type="match status" value="1"/>
</dbReference>
<proteinExistence type="inferred from homology"/>
<evidence type="ECO:0000256" key="3">
    <source>
        <dbReference type="ARBA" id="ARBA00022490"/>
    </source>
</evidence>
<keyword evidence="6 7" id="KW-0949">S-adenosyl-L-methionine</keyword>
<keyword evidence="9" id="KW-1185">Reference proteome</keyword>
<accession>A0ABQ4S563</accession>
<dbReference type="Gene3D" id="3.40.50.150">
    <property type="entry name" value="Vaccinia Virus protein VP39"/>
    <property type="match status" value="1"/>
</dbReference>
<dbReference type="PROSITE" id="PS01279">
    <property type="entry name" value="PCMT"/>
    <property type="match status" value="1"/>
</dbReference>
<evidence type="ECO:0000313" key="9">
    <source>
        <dbReference type="Proteomes" id="UP001055125"/>
    </source>
</evidence>
<reference evidence="8" key="2">
    <citation type="submission" date="2021-08" db="EMBL/GenBank/DDBJ databases">
        <authorList>
            <person name="Tani A."/>
            <person name="Ola A."/>
            <person name="Ogura Y."/>
            <person name="Katsura K."/>
            <person name="Hayashi T."/>
        </authorList>
    </citation>
    <scope>NUCLEOTIDE SEQUENCE</scope>
    <source>
        <strain evidence="8">DSM 19015</strain>
    </source>
</reference>
<dbReference type="CDD" id="cd02440">
    <property type="entry name" value="AdoMet_MTases"/>
    <property type="match status" value="1"/>
</dbReference>
<keyword evidence="3 7" id="KW-0963">Cytoplasm</keyword>
<gene>
    <name evidence="8" type="primary">pcm_3</name>
    <name evidence="7" type="synonym">pcm</name>
    <name evidence="8" type="ORF">OCOJLMKI_4938</name>
</gene>
<dbReference type="NCBIfam" id="NF001453">
    <property type="entry name" value="PRK00312.1"/>
    <property type="match status" value="1"/>
</dbReference>
<feature type="active site" evidence="7">
    <location>
        <position position="95"/>
    </location>
</feature>
<keyword evidence="5 7" id="KW-0808">Transferase</keyword>
<name>A0ABQ4S563_9HYPH</name>
<comment type="subcellular location">
    <subcellularLocation>
        <location evidence="1 7">Cytoplasm</location>
    </subcellularLocation>
</comment>
<comment type="function">
    <text evidence="7">Catalyzes the methyl esterification of L-isoaspartyl residues in peptides and proteins that result from spontaneous decomposition of normal L-aspartyl and L-asparaginyl residues. It plays a role in the repair and/or degradation of damaged proteins.</text>
</comment>
<dbReference type="NCBIfam" id="TIGR00080">
    <property type="entry name" value="pimt"/>
    <property type="match status" value="1"/>
</dbReference>
<comment type="catalytic activity">
    <reaction evidence="7">
        <text>[protein]-L-isoaspartate + S-adenosyl-L-methionine = [protein]-L-isoaspartate alpha-methyl ester + S-adenosyl-L-homocysteine</text>
        <dbReference type="Rhea" id="RHEA:12705"/>
        <dbReference type="Rhea" id="RHEA-COMP:12143"/>
        <dbReference type="Rhea" id="RHEA-COMP:12144"/>
        <dbReference type="ChEBI" id="CHEBI:57856"/>
        <dbReference type="ChEBI" id="CHEBI:59789"/>
        <dbReference type="ChEBI" id="CHEBI:90596"/>
        <dbReference type="ChEBI" id="CHEBI:90598"/>
        <dbReference type="EC" id="2.1.1.77"/>
    </reaction>
</comment>
<comment type="similarity">
    <text evidence="2 7">Belongs to the methyltransferase superfamily. L-isoaspartyl/D-aspartyl protein methyltransferase family.</text>
</comment>
<dbReference type="InterPro" id="IPR029063">
    <property type="entry name" value="SAM-dependent_MTases_sf"/>
</dbReference>